<feature type="chain" id="PRO_5019453049" description="PKD domain-containing protein" evidence="1">
    <location>
        <begin position="22"/>
        <end position="553"/>
    </location>
</feature>
<evidence type="ECO:0000313" key="2">
    <source>
        <dbReference type="EMBL" id="RGY12482.1"/>
    </source>
</evidence>
<dbReference type="EMBL" id="QSCR01000043">
    <property type="protein sequence ID" value="RGY12482.1"/>
    <property type="molecule type" value="Genomic_DNA"/>
</dbReference>
<feature type="signal peptide" evidence="1">
    <location>
        <begin position="1"/>
        <end position="21"/>
    </location>
</feature>
<accession>A0A413IJ89</accession>
<dbReference type="PROSITE" id="PS51257">
    <property type="entry name" value="PROKAR_LIPOPROTEIN"/>
    <property type="match status" value="1"/>
</dbReference>
<evidence type="ECO:0000313" key="3">
    <source>
        <dbReference type="Proteomes" id="UP000286063"/>
    </source>
</evidence>
<keyword evidence="1" id="KW-0732">Signal</keyword>
<comment type="caution">
    <text evidence="2">The sequence shown here is derived from an EMBL/GenBank/DDBJ whole genome shotgun (WGS) entry which is preliminary data.</text>
</comment>
<name>A0A413IJ89_9BACT</name>
<evidence type="ECO:0008006" key="4">
    <source>
        <dbReference type="Google" id="ProtNLM"/>
    </source>
</evidence>
<proteinExistence type="predicted"/>
<reference evidence="2 3" key="1">
    <citation type="submission" date="2018-08" db="EMBL/GenBank/DDBJ databases">
        <title>A genome reference for cultivated species of the human gut microbiota.</title>
        <authorList>
            <person name="Zou Y."/>
            <person name="Xue W."/>
            <person name="Luo G."/>
        </authorList>
    </citation>
    <scope>NUCLEOTIDE SEQUENCE [LARGE SCALE GENOMIC DNA]</scope>
    <source>
        <strain evidence="2 3">OF02-7</strain>
    </source>
</reference>
<dbReference type="OrthoDB" id="1095195at2"/>
<gene>
    <name evidence="2" type="ORF">DXA50_17825</name>
</gene>
<sequence>MGGNKMRYGLFLLLSLFMWQACDVEDKGNYDYDYQNGVTITFADEEMNQTLEKGVDTLKIHPTVEGDIYGDNEDNYEYKWFFCSGKEHKHTEVGTTKNLTWPVVSFKPGNYTLYFQVIDKSTGLEWIKNTGVTIFSELTQGWVLLGEMDNGEARMDMLVQKPDNSIVLVENIFDNSELHLKGARNLIYTGNRSGKENSAHLWLMTDEKDMKVTWGNNFIPVGEFHEMMVIEEMEVSREIPRIRDMFPRQSNFGHGVAMTMRNYQSRGIITDSAIYMTTISISDGSEVYVNPMNRYNAYSKEFFKPYPMAFVQLGTRVTGNLLPLFYDMDEECFVRPGSLYGSNATSCVKLIDYPGDKFPWNQASVKRTIVYGENLRNSPTDYMCDCVALMKDLEGEDINYYIYRFRPGAKTMFNTVNNPTKVNGYTIDKAVAVDFDKATHYAFMSNAYVVLYSVGSTLYAYNYSYNTLSSMEMESDISCLKADAVLSNSSFWVTTYSGQKGELKLLQLGGAQKPELNYAEEDCWPVTMKVVDVEWKYGEDPAEEEPEEEGEEE</sequence>
<protein>
    <recommendedName>
        <fullName evidence="4">PKD domain-containing protein</fullName>
    </recommendedName>
</protein>
<evidence type="ECO:0000256" key="1">
    <source>
        <dbReference type="SAM" id="SignalP"/>
    </source>
</evidence>
<dbReference type="Pfam" id="PF16407">
    <property type="entry name" value="PKD_2"/>
    <property type="match status" value="1"/>
</dbReference>
<dbReference type="InterPro" id="IPR032183">
    <property type="entry name" value="PKD-like"/>
</dbReference>
<dbReference type="AlphaFoldDB" id="A0A413IJ89"/>
<dbReference type="Proteomes" id="UP000286063">
    <property type="component" value="Unassembled WGS sequence"/>
</dbReference>
<organism evidence="2 3">
    <name type="scientific">Butyricimonas virosa</name>
    <dbReference type="NCBI Taxonomy" id="544645"/>
    <lineage>
        <taxon>Bacteria</taxon>
        <taxon>Pseudomonadati</taxon>
        <taxon>Bacteroidota</taxon>
        <taxon>Bacteroidia</taxon>
        <taxon>Bacteroidales</taxon>
        <taxon>Odoribacteraceae</taxon>
        <taxon>Butyricimonas</taxon>
    </lineage>
</organism>